<dbReference type="InterPro" id="IPR003557">
    <property type="entry name" value="Cyt_c_biogenesis_CcmC"/>
</dbReference>
<evidence type="ECO:0000256" key="1">
    <source>
        <dbReference type="ARBA" id="ARBA00004141"/>
    </source>
</evidence>
<protein>
    <recommendedName>
        <fullName evidence="3">Heme exporter protein C</fullName>
    </recommendedName>
</protein>
<comment type="similarity">
    <text evidence="2">Belongs to the CcmC/CycZ/HelC family.</text>
</comment>
<dbReference type="PANTHER" id="PTHR30071:SF1">
    <property type="entry name" value="CYTOCHROME B_B6 PROTEIN-RELATED"/>
    <property type="match status" value="1"/>
</dbReference>
<feature type="transmembrane region" description="Helical" evidence="8">
    <location>
        <begin position="42"/>
        <end position="69"/>
    </location>
</feature>
<evidence type="ECO:0000256" key="2">
    <source>
        <dbReference type="ARBA" id="ARBA00005840"/>
    </source>
</evidence>
<dbReference type="PRINTS" id="PR01386">
    <property type="entry name" value="CCMCBIOGNSIS"/>
</dbReference>
<keyword evidence="7 8" id="KW-0472">Membrane</keyword>
<gene>
    <name evidence="10" type="ORF">AC812_03730</name>
</gene>
<evidence type="ECO:0000313" key="11">
    <source>
        <dbReference type="Proteomes" id="UP000050514"/>
    </source>
</evidence>
<dbReference type="RefSeq" id="WP_061914452.1">
    <property type="nucleotide sequence ID" value="NZ_DF967971.1"/>
</dbReference>
<dbReference type="PANTHER" id="PTHR30071">
    <property type="entry name" value="HEME EXPORTER PROTEIN C"/>
    <property type="match status" value="1"/>
</dbReference>
<evidence type="ECO:0000256" key="4">
    <source>
        <dbReference type="ARBA" id="ARBA00022692"/>
    </source>
</evidence>
<keyword evidence="5" id="KW-0201">Cytochrome c-type biogenesis</keyword>
<feature type="domain" description="Cytochrome c assembly protein" evidence="9">
    <location>
        <begin position="15"/>
        <end position="170"/>
    </location>
</feature>
<dbReference type="GO" id="GO:0017004">
    <property type="term" value="P:cytochrome complex assembly"/>
    <property type="evidence" value="ECO:0007669"/>
    <property type="project" value="UniProtKB-KW"/>
</dbReference>
<dbReference type="GO" id="GO:0005886">
    <property type="term" value="C:plasma membrane"/>
    <property type="evidence" value="ECO:0007669"/>
    <property type="project" value="TreeGrafter"/>
</dbReference>
<feature type="transmembrane region" description="Helical" evidence="8">
    <location>
        <begin position="143"/>
        <end position="163"/>
    </location>
</feature>
<keyword evidence="4 8" id="KW-0812">Transmembrane</keyword>
<dbReference type="OrthoDB" id="9814290at2"/>
<dbReference type="STRING" id="360411.AC812_03730"/>
<dbReference type="GO" id="GO:0020037">
    <property type="term" value="F:heme binding"/>
    <property type="evidence" value="ECO:0007669"/>
    <property type="project" value="InterPro"/>
</dbReference>
<dbReference type="Proteomes" id="UP000050514">
    <property type="component" value="Unassembled WGS sequence"/>
</dbReference>
<evidence type="ECO:0000256" key="6">
    <source>
        <dbReference type="ARBA" id="ARBA00022989"/>
    </source>
</evidence>
<dbReference type="InterPro" id="IPR002541">
    <property type="entry name" value="Cyt_c_assembly"/>
</dbReference>
<evidence type="ECO:0000313" key="10">
    <source>
        <dbReference type="EMBL" id="KPL77100.1"/>
    </source>
</evidence>
<name>A0A0P6XBG9_9CHLR</name>
<comment type="subcellular location">
    <subcellularLocation>
        <location evidence="1">Membrane</location>
        <topology evidence="1">Multi-pass membrane protein</topology>
    </subcellularLocation>
</comment>
<keyword evidence="6 8" id="KW-1133">Transmembrane helix</keyword>
<dbReference type="Pfam" id="PF01578">
    <property type="entry name" value="Cytochrom_C_asm"/>
    <property type="match status" value="1"/>
</dbReference>
<reference evidence="10 11" key="1">
    <citation type="submission" date="2015-07" db="EMBL/GenBank/DDBJ databases">
        <title>Draft genome of Bellilinea caldifistulae DSM 17877.</title>
        <authorList>
            <person name="Hemp J."/>
            <person name="Ward L.M."/>
            <person name="Pace L.A."/>
            <person name="Fischer W.W."/>
        </authorList>
    </citation>
    <scope>NUCLEOTIDE SEQUENCE [LARGE SCALE GENOMIC DNA]</scope>
    <source>
        <strain evidence="10 11">GOMI-1</strain>
    </source>
</reference>
<feature type="transmembrane region" description="Helical" evidence="8">
    <location>
        <begin position="81"/>
        <end position="101"/>
    </location>
</feature>
<keyword evidence="11" id="KW-1185">Reference proteome</keyword>
<evidence type="ECO:0000256" key="5">
    <source>
        <dbReference type="ARBA" id="ARBA00022748"/>
    </source>
</evidence>
<evidence type="ECO:0000256" key="8">
    <source>
        <dbReference type="SAM" id="Phobius"/>
    </source>
</evidence>
<feature type="transmembrane region" description="Helical" evidence="8">
    <location>
        <begin position="194"/>
        <end position="211"/>
    </location>
</feature>
<sequence length="232" mass="26128">MLQKPKLLTVLDVAAIASFLAATGLVFFYAPLERVMGAVQKVFYFHVASGWVGMLSFAVAAVVGVIYLIRKDLKWDSVGVAAVEIGIAFTLINVVTGAIWARPIWNTWWTWDPRLTTATIMELVYFAYLMLRSGIEEPERRARFGAVYAIIGFLSVPLTFFSIRLFRTIHPVVIGSNDPGAMGAFDMTPRMTQVFLFSLLAFTIVYFDLLWHRIRLGKLAERVESLRLKLQA</sequence>
<dbReference type="PATRIC" id="fig|360411.5.peg.3273"/>
<feature type="transmembrane region" description="Helical" evidence="8">
    <location>
        <begin position="7"/>
        <end position="30"/>
    </location>
</feature>
<evidence type="ECO:0000256" key="3">
    <source>
        <dbReference type="ARBA" id="ARBA00016463"/>
    </source>
</evidence>
<dbReference type="InterPro" id="IPR045062">
    <property type="entry name" value="Cyt_c_biogenesis_CcsA/CcmC"/>
</dbReference>
<evidence type="ECO:0000256" key="7">
    <source>
        <dbReference type="ARBA" id="ARBA00023136"/>
    </source>
</evidence>
<feature type="transmembrane region" description="Helical" evidence="8">
    <location>
        <begin position="113"/>
        <end position="131"/>
    </location>
</feature>
<dbReference type="EMBL" id="LGHJ01000010">
    <property type="protein sequence ID" value="KPL77100.1"/>
    <property type="molecule type" value="Genomic_DNA"/>
</dbReference>
<evidence type="ECO:0000259" key="9">
    <source>
        <dbReference type="Pfam" id="PF01578"/>
    </source>
</evidence>
<accession>A0A0P6XBG9</accession>
<dbReference type="AlphaFoldDB" id="A0A0P6XBG9"/>
<dbReference type="GO" id="GO:0015232">
    <property type="term" value="F:heme transmembrane transporter activity"/>
    <property type="evidence" value="ECO:0007669"/>
    <property type="project" value="InterPro"/>
</dbReference>
<organism evidence="10 11">
    <name type="scientific">Bellilinea caldifistulae</name>
    <dbReference type="NCBI Taxonomy" id="360411"/>
    <lineage>
        <taxon>Bacteria</taxon>
        <taxon>Bacillati</taxon>
        <taxon>Chloroflexota</taxon>
        <taxon>Anaerolineae</taxon>
        <taxon>Anaerolineales</taxon>
        <taxon>Anaerolineaceae</taxon>
        <taxon>Bellilinea</taxon>
    </lineage>
</organism>
<comment type="caution">
    <text evidence="10">The sequence shown here is derived from an EMBL/GenBank/DDBJ whole genome shotgun (WGS) entry which is preliminary data.</text>
</comment>
<proteinExistence type="inferred from homology"/>